<protein>
    <submittedName>
        <fullName evidence="2">Uncharacterized protein</fullName>
    </submittedName>
</protein>
<evidence type="ECO:0000313" key="2">
    <source>
        <dbReference type="EMBL" id="GHP07851.1"/>
    </source>
</evidence>
<dbReference type="Gene3D" id="2.60.120.260">
    <property type="entry name" value="Galactose-binding domain-like"/>
    <property type="match status" value="1"/>
</dbReference>
<name>A0A830HQX6_9CHLO</name>
<organism evidence="2 3">
    <name type="scientific">Pycnococcus provasolii</name>
    <dbReference type="NCBI Taxonomy" id="41880"/>
    <lineage>
        <taxon>Eukaryota</taxon>
        <taxon>Viridiplantae</taxon>
        <taxon>Chlorophyta</taxon>
        <taxon>Pseudoscourfieldiophyceae</taxon>
        <taxon>Pseudoscourfieldiales</taxon>
        <taxon>Pycnococcaceae</taxon>
        <taxon>Pycnococcus</taxon>
    </lineage>
</organism>
<comment type="caution">
    <text evidence="2">The sequence shown here is derived from an EMBL/GenBank/DDBJ whole genome shotgun (WGS) entry which is preliminary data.</text>
</comment>
<feature type="region of interest" description="Disordered" evidence="1">
    <location>
        <begin position="234"/>
        <end position="265"/>
    </location>
</feature>
<feature type="compositionally biased region" description="Gly residues" evidence="1">
    <location>
        <begin position="234"/>
        <end position="243"/>
    </location>
</feature>
<dbReference type="Proteomes" id="UP000660262">
    <property type="component" value="Unassembled WGS sequence"/>
</dbReference>
<accession>A0A830HQX6</accession>
<evidence type="ECO:0000313" key="3">
    <source>
        <dbReference type="Proteomes" id="UP000660262"/>
    </source>
</evidence>
<dbReference type="EMBL" id="BNJQ01000018">
    <property type="protein sequence ID" value="GHP07851.1"/>
    <property type="molecule type" value="Genomic_DNA"/>
</dbReference>
<reference evidence="2" key="1">
    <citation type="submission" date="2020-10" db="EMBL/GenBank/DDBJ databases">
        <title>Unveiling of a novel bifunctional photoreceptor, Dualchrome1, isolated from a cosmopolitan green alga.</title>
        <authorList>
            <person name="Suzuki S."/>
            <person name="Kawachi M."/>
        </authorList>
    </citation>
    <scope>NUCLEOTIDE SEQUENCE</scope>
    <source>
        <strain evidence="2">NIES 2893</strain>
    </source>
</reference>
<evidence type="ECO:0000256" key="1">
    <source>
        <dbReference type="SAM" id="MobiDB-lite"/>
    </source>
</evidence>
<sequence>MAMANVNLTAYNLLQNGAFTMPDVKDVTHAAGWVPFGRGYALNRDESFPKDRLHGVVEEPRHAPSRRRLSAHGRIDMGNWQEMEDKWRLQRERKMVLAATGENHLAVTEGASDRVGGAHQKVLLNQVVASPVFVSAWSACADVPSSGPDDVGPDYALYVDVEHNDGTSAYGYHVPFSRGSHGWQRRSAVLVPSKPLRSLTVYVLFRYLSGEARFDDVVARPLLPLEVCSAAGPDGHGGGGGDGEWWNAPQPGDDAVLSKDTPVLM</sequence>
<keyword evidence="3" id="KW-1185">Reference proteome</keyword>
<proteinExistence type="predicted"/>
<dbReference type="AlphaFoldDB" id="A0A830HQX6"/>
<dbReference type="OrthoDB" id="10299796at2759"/>
<gene>
    <name evidence="2" type="ORF">PPROV_000659300</name>
</gene>